<dbReference type="Gene3D" id="3.40.630.30">
    <property type="match status" value="1"/>
</dbReference>
<dbReference type="PROSITE" id="PS51186">
    <property type="entry name" value="GNAT"/>
    <property type="match status" value="1"/>
</dbReference>
<dbReference type="Proteomes" id="UP000749320">
    <property type="component" value="Unassembled WGS sequence"/>
</dbReference>
<organism evidence="2 3">
    <name type="scientific">Thomasclavelia spiroformis</name>
    <dbReference type="NCBI Taxonomy" id="29348"/>
    <lineage>
        <taxon>Bacteria</taxon>
        <taxon>Bacillati</taxon>
        <taxon>Bacillota</taxon>
        <taxon>Erysipelotrichia</taxon>
        <taxon>Erysipelotrichales</taxon>
        <taxon>Coprobacillaceae</taxon>
        <taxon>Thomasclavelia</taxon>
    </lineage>
</organism>
<dbReference type="Pfam" id="PF13302">
    <property type="entry name" value="Acetyltransf_3"/>
    <property type="match status" value="1"/>
</dbReference>
<accession>A0A921KHM9</accession>
<evidence type="ECO:0000313" key="2">
    <source>
        <dbReference type="EMBL" id="HJF39278.1"/>
    </source>
</evidence>
<sequence>DFASKSLDDCIDFISNAVNDENINLAVVDENDEYMGTVSLKNIYHNSAELAITMRSKAMGKGIASDAMKEIIRIAFEQENIKYVYWCVSPENKRAVKFYEKNGYVRDDAAKKMIRGKYSEEEISRYIWYLKREEGVREWKK</sequence>
<dbReference type="InterPro" id="IPR051531">
    <property type="entry name" value="N-acetyltransferase"/>
</dbReference>
<reference evidence="2" key="1">
    <citation type="journal article" date="2021" name="PeerJ">
        <title>Extensive microbial diversity within the chicken gut microbiome revealed by metagenomics and culture.</title>
        <authorList>
            <person name="Gilroy R."/>
            <person name="Ravi A."/>
            <person name="Getino M."/>
            <person name="Pursley I."/>
            <person name="Horton D.L."/>
            <person name="Alikhan N.F."/>
            <person name="Baker D."/>
            <person name="Gharbi K."/>
            <person name="Hall N."/>
            <person name="Watson M."/>
            <person name="Adriaenssens E.M."/>
            <person name="Foster-Nyarko E."/>
            <person name="Jarju S."/>
            <person name="Secka A."/>
            <person name="Antonio M."/>
            <person name="Oren A."/>
            <person name="Chaudhuri R.R."/>
            <person name="La Ragione R."/>
            <person name="Hildebrand F."/>
            <person name="Pallen M.J."/>
        </authorList>
    </citation>
    <scope>NUCLEOTIDE SEQUENCE</scope>
    <source>
        <strain evidence="2">CHK193-16274</strain>
    </source>
</reference>
<dbReference type="InterPro" id="IPR000182">
    <property type="entry name" value="GNAT_dom"/>
</dbReference>
<dbReference type="GO" id="GO:0016747">
    <property type="term" value="F:acyltransferase activity, transferring groups other than amino-acyl groups"/>
    <property type="evidence" value="ECO:0007669"/>
    <property type="project" value="InterPro"/>
</dbReference>
<dbReference type="SUPFAM" id="SSF55729">
    <property type="entry name" value="Acyl-CoA N-acyltransferases (Nat)"/>
    <property type="match status" value="1"/>
</dbReference>
<gene>
    <name evidence="2" type="ORF">K8V91_00005</name>
</gene>
<protein>
    <submittedName>
        <fullName evidence="2">GNAT family N-acetyltransferase</fullName>
    </submittedName>
</protein>
<dbReference type="InterPro" id="IPR016181">
    <property type="entry name" value="Acyl_CoA_acyltransferase"/>
</dbReference>
<dbReference type="PANTHER" id="PTHR43792">
    <property type="entry name" value="GNAT FAMILY, PUTATIVE (AFU_ORTHOLOGUE AFUA_3G00765)-RELATED-RELATED"/>
    <property type="match status" value="1"/>
</dbReference>
<proteinExistence type="predicted"/>
<name>A0A921KHM9_9FIRM</name>
<evidence type="ECO:0000259" key="1">
    <source>
        <dbReference type="PROSITE" id="PS51186"/>
    </source>
</evidence>
<feature type="domain" description="N-acetyltransferase" evidence="1">
    <location>
        <begin position="1"/>
        <end position="133"/>
    </location>
</feature>
<dbReference type="EMBL" id="DYWV01000001">
    <property type="protein sequence ID" value="HJF39278.1"/>
    <property type="molecule type" value="Genomic_DNA"/>
</dbReference>
<feature type="non-terminal residue" evidence="2">
    <location>
        <position position="1"/>
    </location>
</feature>
<evidence type="ECO:0000313" key="3">
    <source>
        <dbReference type="Proteomes" id="UP000749320"/>
    </source>
</evidence>
<reference evidence="2" key="2">
    <citation type="submission" date="2021-09" db="EMBL/GenBank/DDBJ databases">
        <authorList>
            <person name="Gilroy R."/>
        </authorList>
    </citation>
    <scope>NUCLEOTIDE SEQUENCE</scope>
    <source>
        <strain evidence="2">CHK193-16274</strain>
    </source>
</reference>
<comment type="caution">
    <text evidence="2">The sequence shown here is derived from an EMBL/GenBank/DDBJ whole genome shotgun (WGS) entry which is preliminary data.</text>
</comment>
<dbReference type="AlphaFoldDB" id="A0A921KHM9"/>